<reference evidence="3" key="1">
    <citation type="submission" date="2020-12" db="EMBL/GenBank/DDBJ databases">
        <title>Geomonas sp. Red875, isolated from river sediment.</title>
        <authorList>
            <person name="Xu Z."/>
            <person name="Zhang Z."/>
            <person name="Masuda Y."/>
            <person name="Itoh H."/>
            <person name="Senoo K."/>
        </authorList>
    </citation>
    <scope>NUCLEOTIDE SEQUENCE</scope>
    <source>
        <strain evidence="3">Red875</strain>
    </source>
</reference>
<dbReference type="SUPFAM" id="SSF51182">
    <property type="entry name" value="RmlC-like cupins"/>
    <property type="match status" value="1"/>
</dbReference>
<evidence type="ECO:0000313" key="3">
    <source>
        <dbReference type="EMBL" id="MBJ6725595.1"/>
    </source>
</evidence>
<gene>
    <name evidence="3" type="ORF">JFN93_12815</name>
</gene>
<evidence type="ECO:0000259" key="2">
    <source>
        <dbReference type="Pfam" id="PF07883"/>
    </source>
</evidence>
<dbReference type="PANTHER" id="PTHR35848">
    <property type="entry name" value="OXALATE-BINDING PROTEIN"/>
    <property type="match status" value="1"/>
</dbReference>
<dbReference type="InterPro" id="IPR013096">
    <property type="entry name" value="Cupin_2"/>
</dbReference>
<name>A0A8J7JM25_9BACT</name>
<keyword evidence="4" id="KW-1185">Reference proteome</keyword>
<proteinExistence type="predicted"/>
<organism evidence="3 4">
    <name type="scientific">Geomesophilobacter sediminis</name>
    <dbReference type="NCBI Taxonomy" id="2798584"/>
    <lineage>
        <taxon>Bacteria</taxon>
        <taxon>Pseudomonadati</taxon>
        <taxon>Thermodesulfobacteriota</taxon>
        <taxon>Desulfuromonadia</taxon>
        <taxon>Geobacterales</taxon>
        <taxon>Geobacteraceae</taxon>
        <taxon>Geomesophilobacter</taxon>
    </lineage>
</organism>
<dbReference type="Gene3D" id="2.60.120.10">
    <property type="entry name" value="Jelly Rolls"/>
    <property type="match status" value="1"/>
</dbReference>
<feature type="domain" description="Cupin type-2" evidence="2">
    <location>
        <begin position="45"/>
        <end position="114"/>
    </location>
</feature>
<dbReference type="RefSeq" id="WP_199384483.1">
    <property type="nucleotide sequence ID" value="NZ_JAEMHM010000009.1"/>
</dbReference>
<dbReference type="InterPro" id="IPR014710">
    <property type="entry name" value="RmlC-like_jellyroll"/>
</dbReference>
<dbReference type="EMBL" id="JAEMHM010000009">
    <property type="protein sequence ID" value="MBJ6725595.1"/>
    <property type="molecule type" value="Genomic_DNA"/>
</dbReference>
<comment type="caution">
    <text evidence="3">The sequence shown here is derived from an EMBL/GenBank/DDBJ whole genome shotgun (WGS) entry which is preliminary data.</text>
</comment>
<dbReference type="GO" id="GO:0046872">
    <property type="term" value="F:metal ion binding"/>
    <property type="evidence" value="ECO:0007669"/>
    <property type="project" value="UniProtKB-KW"/>
</dbReference>
<dbReference type="AlphaFoldDB" id="A0A8J7JM25"/>
<evidence type="ECO:0000313" key="4">
    <source>
        <dbReference type="Proteomes" id="UP000636888"/>
    </source>
</evidence>
<keyword evidence="1" id="KW-0479">Metal-binding</keyword>
<evidence type="ECO:0000256" key="1">
    <source>
        <dbReference type="ARBA" id="ARBA00022723"/>
    </source>
</evidence>
<sequence length="172" mass="19359">MPRTFKMDDIPFETKEAGLSAFSWQTSPHLGKIAGSKHLQFDIRSLEPGKFSFPYHFHRAAEELFQIISGEATLRTPEGFQKVGQGDLVFFEEGATGAHQLYNHGDTPCIYLDIRTTTGIDVCEYPDSGKIAILPSLEVFKSDAKVDYYLGEECVAEKWSAEMLKRKNCRAD</sequence>
<protein>
    <submittedName>
        <fullName evidence="3">Cupin domain-containing protein</fullName>
    </submittedName>
</protein>
<dbReference type="InterPro" id="IPR011051">
    <property type="entry name" value="RmlC_Cupin_sf"/>
</dbReference>
<dbReference type="Proteomes" id="UP000636888">
    <property type="component" value="Unassembled WGS sequence"/>
</dbReference>
<dbReference type="Pfam" id="PF07883">
    <property type="entry name" value="Cupin_2"/>
    <property type="match status" value="1"/>
</dbReference>
<accession>A0A8J7JM25</accession>
<dbReference type="InterPro" id="IPR051610">
    <property type="entry name" value="GPI/OXD"/>
</dbReference>
<dbReference type="PANTHER" id="PTHR35848:SF6">
    <property type="entry name" value="CUPIN TYPE-2 DOMAIN-CONTAINING PROTEIN"/>
    <property type="match status" value="1"/>
</dbReference>